<dbReference type="HOGENOM" id="CLU_2026501_0_0_1"/>
<evidence type="ECO:0000313" key="2">
    <source>
        <dbReference type="Proteomes" id="UP000002497"/>
    </source>
</evidence>
<keyword evidence="2" id="KW-1185">Reference proteome</keyword>
<dbReference type="EMBL" id="GL636508">
    <property type="protein sequence ID" value="EFW14159.1"/>
    <property type="molecule type" value="Genomic_DNA"/>
</dbReference>
<dbReference type="VEuPathDB" id="FungiDB:D8B26_002469"/>
<evidence type="ECO:0000313" key="1">
    <source>
        <dbReference type="EMBL" id="EFW14159.1"/>
    </source>
</evidence>
<dbReference type="AlphaFoldDB" id="E9DHD4"/>
<organism evidence="2">
    <name type="scientific">Coccidioides posadasii (strain RMSCC 757 / Silveira)</name>
    <name type="common">Valley fever fungus</name>
    <dbReference type="NCBI Taxonomy" id="443226"/>
    <lineage>
        <taxon>Eukaryota</taxon>
        <taxon>Fungi</taxon>
        <taxon>Dikarya</taxon>
        <taxon>Ascomycota</taxon>
        <taxon>Pezizomycotina</taxon>
        <taxon>Eurotiomycetes</taxon>
        <taxon>Eurotiomycetidae</taxon>
        <taxon>Onygenales</taxon>
        <taxon>Onygenaceae</taxon>
        <taxon>Coccidioides</taxon>
    </lineage>
</organism>
<proteinExistence type="predicted"/>
<name>E9DHD4_COCPS</name>
<dbReference type="VEuPathDB" id="FungiDB:CPSG_09233"/>
<reference evidence="2" key="2">
    <citation type="submission" date="2010-03" db="EMBL/GenBank/DDBJ databases">
        <title>The genome sequence of Coccidioides posadasii strain Silveira.</title>
        <authorList>
            <consortium name="The Broad Institute Genome Sequencing Center for Infectious Disease"/>
            <person name="Neafsey D."/>
            <person name="Orbach M."/>
            <person name="Henn M.R."/>
            <person name="Cole G.T."/>
            <person name="Galgiani J."/>
            <person name="Gardner M.J."/>
            <person name="Kirkland T.N."/>
            <person name="Taylor J.W."/>
            <person name="Young S.K."/>
            <person name="Zeng Q."/>
            <person name="Koehrsen M."/>
            <person name="Alvarado L."/>
            <person name="Berlin A."/>
            <person name="Borenstein D."/>
            <person name="Chapman S.B."/>
            <person name="Chen Z."/>
            <person name="Engels R."/>
            <person name="Freedman E."/>
            <person name="Gellesch M."/>
            <person name="Goldberg J."/>
            <person name="Griggs A."/>
            <person name="Gujja S."/>
            <person name="Heilman E."/>
            <person name="Heiman D."/>
            <person name="Howarth C."/>
            <person name="Jen D."/>
            <person name="Larson L."/>
            <person name="Mehta T."/>
            <person name="Neiman D."/>
            <person name="Park D."/>
            <person name="Pearson M."/>
            <person name="Richards J."/>
            <person name="Roberts A."/>
            <person name="Saif S."/>
            <person name="Shea T."/>
            <person name="Shenoy N."/>
            <person name="Sisk P."/>
            <person name="Stolte C."/>
            <person name="Sykes S."/>
            <person name="Walk T."/>
            <person name="White J."/>
            <person name="Yandava C."/>
            <person name="Haas B."/>
            <person name="Nusbaum C."/>
            <person name="Birren B."/>
        </authorList>
    </citation>
    <scope>NUCLEOTIDE SEQUENCE [LARGE SCALE GENOMIC DNA]</scope>
    <source>
        <strain evidence="2">RMSCC 757 / Silveira</strain>
    </source>
</reference>
<sequence length="122" mass="13183">MLRFQTQGYHLRLPSVEWRGHSSPGGANDEARTAWIRRACCWTSERRASRTRSGGRTCCRHPGAQAVGGKGGFCPPDLPRGHVRGAANFRALGRGVPGSQGVWDSRTLAARLATVWPTSAGE</sequence>
<gene>
    <name evidence="1" type="ORF">CPSG_09233</name>
</gene>
<protein>
    <submittedName>
        <fullName evidence="1">Predicted protein</fullName>
    </submittedName>
</protein>
<dbReference type="Proteomes" id="UP000002497">
    <property type="component" value="Unassembled WGS sequence"/>
</dbReference>
<accession>E9DHD4</accession>
<reference evidence="2" key="1">
    <citation type="journal article" date="2010" name="Genome Res.">
        <title>Population genomic sequencing of Coccidioides fungi reveals recent hybridization and transposon control.</title>
        <authorList>
            <person name="Neafsey D.E."/>
            <person name="Barker B.M."/>
            <person name="Sharpton T.J."/>
            <person name="Stajich J.E."/>
            <person name="Park D.J."/>
            <person name="Whiston E."/>
            <person name="Hung C.-Y."/>
            <person name="McMahan C."/>
            <person name="White J."/>
            <person name="Sykes S."/>
            <person name="Heiman D."/>
            <person name="Young S."/>
            <person name="Zeng Q."/>
            <person name="Abouelleil A."/>
            <person name="Aftuck L."/>
            <person name="Bessette D."/>
            <person name="Brown A."/>
            <person name="FitzGerald M."/>
            <person name="Lui A."/>
            <person name="Macdonald J.P."/>
            <person name="Priest M."/>
            <person name="Orbach M.J."/>
            <person name="Galgiani J.N."/>
            <person name="Kirkland T.N."/>
            <person name="Cole G.T."/>
            <person name="Birren B.W."/>
            <person name="Henn M.R."/>
            <person name="Taylor J.W."/>
            <person name="Rounsley S.D."/>
        </authorList>
    </citation>
    <scope>NUCLEOTIDE SEQUENCE [LARGE SCALE GENOMIC DNA]</scope>
    <source>
        <strain evidence="2">RMSCC 757 / Silveira</strain>
    </source>
</reference>